<feature type="region of interest" description="Disordered" evidence="7">
    <location>
        <begin position="578"/>
        <end position="597"/>
    </location>
</feature>
<dbReference type="RefSeq" id="WP_367431599.1">
    <property type="nucleotide sequence ID" value="NZ_CP108413.1"/>
</dbReference>
<reference evidence="9 10" key="1">
    <citation type="submission" date="2024-10" db="EMBL/GenBank/DDBJ databases">
        <title>The Natural Products Discovery Center: Release of the First 8490 Sequenced Strains for Exploring Actinobacteria Biosynthetic Diversity.</title>
        <authorList>
            <person name="Kalkreuter E."/>
            <person name="Kautsar S.A."/>
            <person name="Yang D."/>
            <person name="Bader C.D."/>
            <person name="Teijaro C.N."/>
            <person name="Fluegel L."/>
            <person name="Davis C.M."/>
            <person name="Simpson J.R."/>
            <person name="Lauterbach L."/>
            <person name="Steele A.D."/>
            <person name="Gui C."/>
            <person name="Meng S."/>
            <person name="Li G."/>
            <person name="Viehrig K."/>
            <person name="Ye F."/>
            <person name="Su P."/>
            <person name="Kiefer A.F."/>
            <person name="Nichols A."/>
            <person name="Cepeda A.J."/>
            <person name="Yan W."/>
            <person name="Fan B."/>
            <person name="Jiang Y."/>
            <person name="Adhikari A."/>
            <person name="Zheng C.-J."/>
            <person name="Schuster L."/>
            <person name="Cowan T.M."/>
            <person name="Smanski M.J."/>
            <person name="Chevrette M.G."/>
            <person name="De Carvalho L.P.S."/>
            <person name="Shen B."/>
        </authorList>
    </citation>
    <scope>NUCLEOTIDE SEQUENCE [LARGE SCALE GENOMIC DNA]</scope>
    <source>
        <strain evidence="9 10">NPDC018013</strain>
    </source>
</reference>
<dbReference type="SUPFAM" id="SSF53756">
    <property type="entry name" value="UDP-Glycosyltransferase/glycogen phosphorylase"/>
    <property type="match status" value="1"/>
</dbReference>
<comment type="subcellular location">
    <subcellularLocation>
        <location evidence="1">Cell membrane</location>
        <topology evidence="1">Peripheral membrane protein</topology>
    </subcellularLocation>
</comment>
<dbReference type="Gene3D" id="3.40.50.11820">
    <property type="match status" value="1"/>
</dbReference>
<dbReference type="CDD" id="cd00761">
    <property type="entry name" value="Glyco_tranf_GTA_type"/>
    <property type="match status" value="1"/>
</dbReference>
<evidence type="ECO:0000313" key="9">
    <source>
        <dbReference type="EMBL" id="MFH8589507.1"/>
    </source>
</evidence>
<dbReference type="EMBL" id="JBIRGH010000033">
    <property type="protein sequence ID" value="MFH8589507.1"/>
    <property type="molecule type" value="Genomic_DNA"/>
</dbReference>
<evidence type="ECO:0000256" key="6">
    <source>
        <dbReference type="ARBA" id="ARBA00023136"/>
    </source>
</evidence>
<dbReference type="Pfam" id="PF04464">
    <property type="entry name" value="Glyphos_transf"/>
    <property type="match status" value="1"/>
</dbReference>
<keyword evidence="6" id="KW-0472">Membrane</keyword>
<dbReference type="PANTHER" id="PTHR37316">
    <property type="entry name" value="TEICHOIC ACID GLYCEROL-PHOSPHATE PRIMASE"/>
    <property type="match status" value="1"/>
</dbReference>
<evidence type="ECO:0000256" key="7">
    <source>
        <dbReference type="SAM" id="MobiDB-lite"/>
    </source>
</evidence>
<keyword evidence="5" id="KW-0777">Teichoic acid biosynthesis</keyword>
<keyword evidence="4" id="KW-0808">Transferase</keyword>
<gene>
    <name evidence="9" type="ORF">ACH4GP_34905</name>
</gene>
<dbReference type="Proteomes" id="UP001610990">
    <property type="component" value="Unassembled WGS sequence"/>
</dbReference>
<dbReference type="PANTHER" id="PTHR37316:SF3">
    <property type="entry name" value="TEICHOIC ACID GLYCEROL-PHOSPHATE TRANSFERASE"/>
    <property type="match status" value="1"/>
</dbReference>
<evidence type="ECO:0000256" key="4">
    <source>
        <dbReference type="ARBA" id="ARBA00022679"/>
    </source>
</evidence>
<dbReference type="InterPro" id="IPR043148">
    <property type="entry name" value="TagF_C"/>
</dbReference>
<dbReference type="InterPro" id="IPR001173">
    <property type="entry name" value="Glyco_trans_2-like"/>
</dbReference>
<keyword evidence="3" id="KW-1003">Cell membrane</keyword>
<keyword evidence="10" id="KW-1185">Reference proteome</keyword>
<feature type="compositionally biased region" description="Low complexity" evidence="7">
    <location>
        <begin position="586"/>
        <end position="597"/>
    </location>
</feature>
<comment type="caution">
    <text evidence="9">The sequence shown here is derived from an EMBL/GenBank/DDBJ whole genome shotgun (WGS) entry which is preliminary data.</text>
</comment>
<evidence type="ECO:0000256" key="1">
    <source>
        <dbReference type="ARBA" id="ARBA00004202"/>
    </source>
</evidence>
<dbReference type="SUPFAM" id="SSF53448">
    <property type="entry name" value="Nucleotide-diphospho-sugar transferases"/>
    <property type="match status" value="1"/>
</dbReference>
<proteinExistence type="inferred from homology"/>
<feature type="domain" description="Glycosyltransferase 2-like" evidence="8">
    <location>
        <begin position="7"/>
        <end position="151"/>
    </location>
</feature>
<dbReference type="InterPro" id="IPR043149">
    <property type="entry name" value="TagF_N"/>
</dbReference>
<evidence type="ECO:0000313" key="10">
    <source>
        <dbReference type="Proteomes" id="UP001610990"/>
    </source>
</evidence>
<dbReference type="InterPro" id="IPR051612">
    <property type="entry name" value="Teichoic_Acid_Biosynth"/>
</dbReference>
<evidence type="ECO:0000256" key="3">
    <source>
        <dbReference type="ARBA" id="ARBA00022475"/>
    </source>
</evidence>
<evidence type="ECO:0000259" key="8">
    <source>
        <dbReference type="Pfam" id="PF00535"/>
    </source>
</evidence>
<evidence type="ECO:0000256" key="5">
    <source>
        <dbReference type="ARBA" id="ARBA00022944"/>
    </source>
</evidence>
<dbReference type="Gene3D" id="3.90.550.10">
    <property type="entry name" value="Spore Coat Polysaccharide Biosynthesis Protein SpsA, Chain A"/>
    <property type="match status" value="1"/>
</dbReference>
<dbReference type="InterPro" id="IPR007554">
    <property type="entry name" value="Glycerophosphate_synth"/>
</dbReference>
<evidence type="ECO:0000256" key="2">
    <source>
        <dbReference type="ARBA" id="ARBA00010488"/>
    </source>
</evidence>
<name>A0ABW7RN34_9ACTN</name>
<dbReference type="InterPro" id="IPR029044">
    <property type="entry name" value="Nucleotide-diphossugar_trans"/>
</dbReference>
<dbReference type="Gene3D" id="3.40.50.12580">
    <property type="match status" value="1"/>
</dbReference>
<comment type="similarity">
    <text evidence="2">Belongs to the CDP-glycerol glycerophosphotransferase family.</text>
</comment>
<accession>A0ABW7RN34</accession>
<dbReference type="Pfam" id="PF00535">
    <property type="entry name" value="Glycos_transf_2"/>
    <property type="match status" value="1"/>
</dbReference>
<organism evidence="9 10">
    <name type="scientific">Streptomyces celluloflavus</name>
    <dbReference type="NCBI Taxonomy" id="58344"/>
    <lineage>
        <taxon>Bacteria</taxon>
        <taxon>Bacillati</taxon>
        <taxon>Actinomycetota</taxon>
        <taxon>Actinomycetes</taxon>
        <taxon>Kitasatosporales</taxon>
        <taxon>Streptomycetaceae</taxon>
        <taxon>Streptomyces</taxon>
    </lineage>
</organism>
<sequence>MKPRLTVVVPVPRAEGSERNMEECLESVAAQTLAELDVVLVDAGPADTGPAPDAPADAGHALARRFAERDPRFRIVRQPGGTPGPGAARNTGARHAYPDTGYLAFLDADDVLLPRAYDNLVGLLERSGADFATGNVYRLGAAGRSQSARHPAGRETALRTHITEDLTLLRDHFARNKVFRRAFWDRHHLAFPEGEWCEDAALTLPAHFLADAVDVLHEHVCYHRLPEGPGGHRRLDAAGVRDRFAAVAAVRGFLADPGRTRWTAHLRDYDRSQLADELPGLIEALPAAGPEGRAAFLECARDFARRVEPRLFRALPVELRMRWYLIRAGRLAELLALLAHEARDPAGFTVAGPPLHKRAVPSVTPALDLPPGVTRLERADFPVRARVTEAVWRDGALLLRGYAAIRNLPAPSRHSYLRTMVLAHGRRRILLPLRPVEMARATADSGQEQHCYDWSGFEVRIDPGRLRGTGRRAAGDWAVGVLLASAGVVRAGALSAADTGSGAAPGTYEAGGGVRITPRYADGKLLLSVGRPARRLAGHHAAAAGALDLTVTAPGPPPAALRLTHRGTGTVVSFPVEPGGDERAADGGPAVPDAAPARPRRLTVRIRLDALAAARPTRDGAPRAIPPAHTETWSPELVLADGATDRIACTPGLAPVAYPLSHGRELVVAATAAGYLVLHDRTPQPFLDRAVWRADGTLLVAGGLPDAAPHATELVLKHGAHAAESAFPTTHDGGRFHCALPLGALPSLAGALPLREGRWTLHLREHGAAGSLLDAPVRCTPTLFDGLPATRTVRGKPLTLDRHRHDEAFVLAGPALPATDRGPYRRRVLREQHYPLHRTRPLRDTVLYSSFGGRAYGDSPRAVHEELVRRGADVDHLWAVRDAQSTVPGTARAVLVGSAEWHGALAHSRWIVTNTHLPAWFTRRGGQTVVQTWHGTPLKRIGADLAGTLCAGLAHLAPRPRLGRQWSVLLSPNAHSTPVLRSALGFPGELLETGLPRTDALFAADRDRTAAAVRARLGVPPGKKVVLYAPTPRDDLAYDASHHRLHLPLDLGAARRALADGHVLLVRGHPLVADRLPAHHAPFAVDVSAHPDATELLLAADVLVTDYSSLAADFANTGRPMLFLTPDLPHYRDTLRGFTLDFEARAPGPLLGSTEELIDALGDLDAVTRASADAYADFRGAFCHRDDGGAAGRVADLLTD</sequence>
<protein>
    <submittedName>
        <fullName evidence="9">Bifunctional glycosyltransferase family 2 protein/CDP-glycerol:glycerophosphate glycerophosphotransferase</fullName>
    </submittedName>
</protein>